<feature type="region of interest" description="Disordered" evidence="1">
    <location>
        <begin position="281"/>
        <end position="306"/>
    </location>
</feature>
<reference evidence="2" key="1">
    <citation type="submission" date="2022-06" db="EMBL/GenBank/DDBJ databases">
        <authorList>
            <person name="Berger JAMES D."/>
            <person name="Berger JAMES D."/>
        </authorList>
    </citation>
    <scope>NUCLEOTIDE SEQUENCE [LARGE SCALE GENOMIC DNA]</scope>
</reference>
<dbReference type="InterPro" id="IPR011992">
    <property type="entry name" value="EF-hand-dom_pair"/>
</dbReference>
<dbReference type="Proteomes" id="UP000050795">
    <property type="component" value="Unassembled WGS sequence"/>
</dbReference>
<sequence length="306" mass="36165">MDYLQEATKAIKKVVKPSEIYLKKIEKLTKTDDKFLDIHANLLKSDNSEYNDFFASFEHWYHKNSRRYMRYLSVYGRDFITKVEFKLALKDLRVPFNNTQLHIIYKWLDPEKTGLVEYSTLYEAFCRALAKHYTDEDEVNTMDLEDTEKWIVMTFKAPTYDPLDMPTSFEQLIHLGYTGNMLRQLIHLKVPQLPSHTLVLFTDPAHYNETIIHCNQKLYDFDFIGGSKITPTEGTIYYEYSVGYVDAPLLLCNREVNEINLMSYMDNQQLQTSQQDIEQQSIDNQNVDRKGRGEQSRERFESYVTN</sequence>
<proteinExistence type="predicted"/>
<dbReference type="AlphaFoldDB" id="A0AA85K302"/>
<protein>
    <submittedName>
        <fullName evidence="3">EF-hand domain-containing protein</fullName>
    </submittedName>
</protein>
<evidence type="ECO:0000313" key="3">
    <source>
        <dbReference type="WBParaSite" id="TREG1_63070.1"/>
    </source>
</evidence>
<organism evidence="2 3">
    <name type="scientific">Trichobilharzia regenti</name>
    <name type="common">Nasal bird schistosome</name>
    <dbReference type="NCBI Taxonomy" id="157069"/>
    <lineage>
        <taxon>Eukaryota</taxon>
        <taxon>Metazoa</taxon>
        <taxon>Spiralia</taxon>
        <taxon>Lophotrochozoa</taxon>
        <taxon>Platyhelminthes</taxon>
        <taxon>Trematoda</taxon>
        <taxon>Digenea</taxon>
        <taxon>Strigeidida</taxon>
        <taxon>Schistosomatoidea</taxon>
        <taxon>Schistosomatidae</taxon>
        <taxon>Trichobilharzia</taxon>
    </lineage>
</organism>
<keyword evidence="2" id="KW-1185">Reference proteome</keyword>
<dbReference type="SUPFAM" id="SSF47473">
    <property type="entry name" value="EF-hand"/>
    <property type="match status" value="1"/>
</dbReference>
<name>A0AA85K302_TRIRE</name>
<dbReference type="WBParaSite" id="TREG1_63070.1">
    <property type="protein sequence ID" value="TREG1_63070.1"/>
    <property type="gene ID" value="TREG1_63070"/>
</dbReference>
<accession>A0AA85K302</accession>
<evidence type="ECO:0000256" key="1">
    <source>
        <dbReference type="SAM" id="MobiDB-lite"/>
    </source>
</evidence>
<evidence type="ECO:0000313" key="2">
    <source>
        <dbReference type="Proteomes" id="UP000050795"/>
    </source>
</evidence>
<reference evidence="3" key="2">
    <citation type="submission" date="2023-11" db="UniProtKB">
        <authorList>
            <consortium name="WormBaseParasite"/>
        </authorList>
    </citation>
    <scope>IDENTIFICATION</scope>
</reference>
<feature type="compositionally biased region" description="Basic and acidic residues" evidence="1">
    <location>
        <begin position="286"/>
        <end position="306"/>
    </location>
</feature>